<proteinExistence type="predicted"/>
<keyword evidence="4" id="KW-1185">Reference proteome</keyword>
<feature type="region of interest" description="Disordered" evidence="1">
    <location>
        <begin position="1"/>
        <end position="24"/>
    </location>
</feature>
<sequence length="599" mass="64683">MNETANAMTTETTTPAAAVPAQSSAEPKDLVSKAVCAALALFGRPQTPPGWRLTMKGVFLVKPGKGDNGPTYERITTAPLVITRVLTDPTGIQSVELAWTVQGRAVRHVIPHETAKRGRELVKALGALGLPTSESFASSAEKWLLAYEDQNSEVIPRVQLRRWLGWQADGTFLATPEGADFQPAFDEQVRAAAGHRPRGTLEGWRKGAAGLELLPVPRLCIAGGLASPLLRPLGVGSTAVDVAGYSGRGKTTAGEAGISTFMDPLETGGAAYSWASTLYKVEERLNLVRGLPVLLDESQHIKPDDRSRVGELLYMLPTNRGRARAKGWNSGLEWECVVISTGEQSLLTMSVHQGLSARVHRVEGDDPFPNAESANAARAAFSQNYGHAGPAFVAKLAECMAKAGGLERLRARHAELAAELVGDNPIAARRSRTVAVFALAEELAHEWRILPYSPMKPVQWLALFAASSESDNRPEQALNVVREHIATRMHELWSKTAEGMASAGYGRVPTQWLGAHTTRDGERRVAIRPQAVEEWLDRAGYELAAVQGRWVADGYISTSTEKKTGKVRARQKVRVGDGTAWMLEFTAAGFPLGEAADSE</sequence>
<dbReference type="InterPro" id="IPR009270">
    <property type="entry name" value="DUF927"/>
</dbReference>
<keyword evidence="3" id="KW-0614">Plasmid</keyword>
<dbReference type="EMBL" id="CP108092">
    <property type="protein sequence ID" value="WUQ18326.1"/>
    <property type="molecule type" value="Genomic_DNA"/>
</dbReference>
<accession>A0ABZ1TTL3</accession>
<reference evidence="3" key="1">
    <citation type="submission" date="2022-10" db="EMBL/GenBank/DDBJ databases">
        <title>The complete genomes of actinobacterial strains from the NBC collection.</title>
        <authorList>
            <person name="Joergensen T.S."/>
            <person name="Alvarez Arevalo M."/>
            <person name="Sterndorff E.B."/>
            <person name="Faurdal D."/>
            <person name="Vuksanovic O."/>
            <person name="Mourched A.-S."/>
            <person name="Charusanti P."/>
            <person name="Shaw S."/>
            <person name="Blin K."/>
            <person name="Weber T."/>
        </authorList>
    </citation>
    <scope>NUCLEOTIDE SEQUENCE</scope>
    <source>
        <strain evidence="3">NBC_00248</strain>
        <plasmid evidence="3">unnamed2</plasmid>
    </source>
</reference>
<gene>
    <name evidence="3" type="ORF">OG517_43625</name>
</gene>
<geneLocation type="plasmid" evidence="3 4">
    <name>unnamed2</name>
</geneLocation>
<organism evidence="3 4">
    <name type="scientific">Streptomyces virginiae</name>
    <name type="common">Streptomyces cinnamonensis</name>
    <dbReference type="NCBI Taxonomy" id="1961"/>
    <lineage>
        <taxon>Bacteria</taxon>
        <taxon>Bacillati</taxon>
        <taxon>Actinomycetota</taxon>
        <taxon>Actinomycetes</taxon>
        <taxon>Kitasatosporales</taxon>
        <taxon>Streptomycetaceae</taxon>
        <taxon>Streptomyces</taxon>
    </lineage>
</organism>
<evidence type="ECO:0000313" key="4">
    <source>
        <dbReference type="Proteomes" id="UP001432039"/>
    </source>
</evidence>
<protein>
    <submittedName>
        <fullName evidence="3">DUF927 domain-containing protein</fullName>
    </submittedName>
</protein>
<evidence type="ECO:0000313" key="3">
    <source>
        <dbReference type="EMBL" id="WUQ18326.1"/>
    </source>
</evidence>
<name>A0ABZ1TTL3_STRVG</name>
<dbReference type="Proteomes" id="UP001432039">
    <property type="component" value="Plasmid unnamed2"/>
</dbReference>
<feature type="compositionally biased region" description="Low complexity" evidence="1">
    <location>
        <begin position="1"/>
        <end position="21"/>
    </location>
</feature>
<dbReference type="RefSeq" id="WP_328966270.1">
    <property type="nucleotide sequence ID" value="NZ_CP108092.1"/>
</dbReference>
<evidence type="ECO:0000256" key="1">
    <source>
        <dbReference type="SAM" id="MobiDB-lite"/>
    </source>
</evidence>
<feature type="domain" description="DUF927" evidence="2">
    <location>
        <begin position="52"/>
        <end position="326"/>
    </location>
</feature>
<evidence type="ECO:0000259" key="2">
    <source>
        <dbReference type="Pfam" id="PF06048"/>
    </source>
</evidence>
<dbReference type="Pfam" id="PF06048">
    <property type="entry name" value="DUF927"/>
    <property type="match status" value="1"/>
</dbReference>